<gene>
    <name evidence="6" type="ORF">SAMN05216302_102715</name>
</gene>
<organism evidence="6 7">
    <name type="scientific">Nitrosomonas aestuarii</name>
    <dbReference type="NCBI Taxonomy" id="52441"/>
    <lineage>
        <taxon>Bacteria</taxon>
        <taxon>Pseudomonadati</taxon>
        <taxon>Pseudomonadota</taxon>
        <taxon>Betaproteobacteria</taxon>
        <taxon>Nitrosomonadales</taxon>
        <taxon>Nitrosomonadaceae</taxon>
        <taxon>Nitrosomonas</taxon>
    </lineage>
</organism>
<feature type="domain" description="AAA+ ATPase" evidence="5">
    <location>
        <begin position="283"/>
        <end position="421"/>
    </location>
</feature>
<evidence type="ECO:0000259" key="5">
    <source>
        <dbReference type="SMART" id="SM00382"/>
    </source>
</evidence>
<proteinExistence type="inferred from homology"/>
<dbReference type="OrthoDB" id="9802352at2"/>
<dbReference type="Pfam" id="PF00004">
    <property type="entry name" value="AAA"/>
    <property type="match status" value="1"/>
</dbReference>
<dbReference type="PANTHER" id="PTHR42960:SF1">
    <property type="entry name" value="YCF46 PROTEIN"/>
    <property type="match status" value="1"/>
</dbReference>
<dbReference type="PANTHER" id="PTHR42960">
    <property type="entry name" value="YCF46 PROTEIN"/>
    <property type="match status" value="1"/>
</dbReference>
<dbReference type="AlphaFoldDB" id="A0A1I4EB75"/>
<dbReference type="Proteomes" id="UP000199533">
    <property type="component" value="Unassembled WGS sequence"/>
</dbReference>
<dbReference type="InterPro" id="IPR027417">
    <property type="entry name" value="P-loop_NTPase"/>
</dbReference>
<dbReference type="Gene3D" id="1.10.8.60">
    <property type="match status" value="1"/>
</dbReference>
<dbReference type="Gene3D" id="3.40.50.300">
    <property type="entry name" value="P-loop containing nucleotide triphosphate hydrolases"/>
    <property type="match status" value="1"/>
</dbReference>
<dbReference type="GO" id="GO:0016887">
    <property type="term" value="F:ATP hydrolysis activity"/>
    <property type="evidence" value="ECO:0007669"/>
    <property type="project" value="InterPro"/>
</dbReference>
<reference evidence="7" key="1">
    <citation type="submission" date="2016-10" db="EMBL/GenBank/DDBJ databases">
        <authorList>
            <person name="Varghese N."/>
            <person name="Submissions S."/>
        </authorList>
    </citation>
    <scope>NUCLEOTIDE SEQUENCE [LARGE SCALE GENOMIC DNA]</scope>
    <source>
        <strain evidence="7">Nm69</strain>
    </source>
</reference>
<dbReference type="RefSeq" id="WP_090701551.1">
    <property type="nucleotide sequence ID" value="NZ_FOSP01000027.1"/>
</dbReference>
<evidence type="ECO:0000313" key="7">
    <source>
        <dbReference type="Proteomes" id="UP000199533"/>
    </source>
</evidence>
<dbReference type="EMBL" id="FOSP01000027">
    <property type="protein sequence ID" value="SFL03012.1"/>
    <property type="molecule type" value="Genomic_DNA"/>
</dbReference>
<dbReference type="SMART" id="SM00382">
    <property type="entry name" value="AAA"/>
    <property type="match status" value="1"/>
</dbReference>
<evidence type="ECO:0000256" key="4">
    <source>
        <dbReference type="ARBA" id="ARBA00040480"/>
    </source>
</evidence>
<dbReference type="GO" id="GO:0005524">
    <property type="term" value="F:ATP binding"/>
    <property type="evidence" value="ECO:0007669"/>
    <property type="project" value="UniProtKB-KW"/>
</dbReference>
<name>A0A1I4EB75_9PROT</name>
<keyword evidence="2" id="KW-0067">ATP-binding</keyword>
<evidence type="ECO:0000256" key="2">
    <source>
        <dbReference type="ARBA" id="ARBA00022840"/>
    </source>
</evidence>
<dbReference type="InterPro" id="IPR052381">
    <property type="entry name" value="AAA_domain_protein"/>
</dbReference>
<dbReference type="InterPro" id="IPR003959">
    <property type="entry name" value="ATPase_AAA_core"/>
</dbReference>
<protein>
    <recommendedName>
        <fullName evidence="4">Uncharacterized AAA domain-containing protein ycf46</fullName>
    </recommendedName>
</protein>
<dbReference type="STRING" id="52441.SAMN05216302_102715"/>
<keyword evidence="1" id="KW-0547">Nucleotide-binding</keyword>
<comment type="similarity">
    <text evidence="3">Belongs to the AAA ATPase family. Highly divergent.</text>
</comment>
<sequence>MNECAQINELSALIRARVPLILIETHEEPRMLKLLTQAANLENQLMMRWSIVDGLGRVMGTGGGFVGGIQAAKAGDDHGKAIYQTNELIDCLRHIDKSLQNGVYVLCDAHPGFKDAVVVRLIREIAMDHAKCGRTLVFVSPTLEEVPSELLRLAGHFKPRLPSRDDIKAIVINEAQLYQTQNGNKVRGDRHTVDLLIMHLLGLEFEDVRRLVRQALRADGEINQDDIRRILSIKHKALGGAGVLGFEESVLKFNAVGGLARMKHWVTLRHKPFLDLKTTALDRPKGILLLGVMGGGKSLAARAIAGEWNVPLMRLDFGAVYNKFYGESERNLRTALAAAEGMAPCVLWIDELEKGLGAGAAEQDGGVSRRILGTFLTWLSERSSAAKPVFIVATANDISTLPPELIRKGRFDEIFFVDFPNAAAREQVFAIHLKKRGFDPAVFDLAGLAASASSFSGAEIEQAVIAAIFEVRAHDNNTALTSDDILRELERTRPLAVVMAERIGKLRAWAHDRAVMADEMEI</sequence>
<dbReference type="InterPro" id="IPR003593">
    <property type="entry name" value="AAA+_ATPase"/>
</dbReference>
<evidence type="ECO:0000313" key="6">
    <source>
        <dbReference type="EMBL" id="SFL03012.1"/>
    </source>
</evidence>
<keyword evidence="7" id="KW-1185">Reference proteome</keyword>
<dbReference type="SUPFAM" id="SSF52540">
    <property type="entry name" value="P-loop containing nucleoside triphosphate hydrolases"/>
    <property type="match status" value="2"/>
</dbReference>
<evidence type="ECO:0000256" key="1">
    <source>
        <dbReference type="ARBA" id="ARBA00022741"/>
    </source>
</evidence>
<evidence type="ECO:0000256" key="3">
    <source>
        <dbReference type="ARBA" id="ARBA00038088"/>
    </source>
</evidence>
<accession>A0A1I4EB75</accession>